<feature type="domain" description="Fibronectin type-III" evidence="2">
    <location>
        <begin position="129"/>
        <end position="227"/>
    </location>
</feature>
<comment type="caution">
    <text evidence="3">The sequence shown here is derived from an EMBL/GenBank/DDBJ whole genome shotgun (WGS) entry which is preliminary data.</text>
</comment>
<feature type="signal peptide" evidence="1">
    <location>
        <begin position="1"/>
        <end position="22"/>
    </location>
</feature>
<sequence>MHSSCWFNRAFLLLLEVSVVFGDLSSPQNVTLHTLNTHYILQWDWGHDTALNETVTFTAQYIAQHKRGNQSKNWKSVCVNVVERRCDFTNAGLFYIGMFLLRVQANSARQSSSWVQIAFCPEKHAAIGPPSSVQLNSIIDGLEIIVADPLDNTNQSMKELVQNMNYLIQYWKKHEDVQKADFLSTKDNVVTLSKLEKWTWYCVIVQTRCKFNSSVYSDTHCMQTGDLQVIKEHLLSIHYISVVHPGAQGSRHAKAVDS</sequence>
<evidence type="ECO:0000256" key="1">
    <source>
        <dbReference type="SAM" id="SignalP"/>
    </source>
</evidence>
<dbReference type="PANTHER" id="PTHR20859">
    <property type="entry name" value="INTERFERON/INTERLEUKIN RECEPTOR"/>
    <property type="match status" value="1"/>
</dbReference>
<gene>
    <name evidence="3" type="ORF">E1301_Tti012853</name>
</gene>
<dbReference type="Pfam" id="PF01108">
    <property type="entry name" value="Tissue_fac"/>
    <property type="match status" value="1"/>
</dbReference>
<proteinExistence type="predicted"/>
<dbReference type="Proteomes" id="UP000324632">
    <property type="component" value="Chromosome 10"/>
</dbReference>
<keyword evidence="1" id="KW-0732">Signal</keyword>
<dbReference type="GO" id="GO:0005886">
    <property type="term" value="C:plasma membrane"/>
    <property type="evidence" value="ECO:0007669"/>
    <property type="project" value="TreeGrafter"/>
</dbReference>
<dbReference type="InterPro" id="IPR003961">
    <property type="entry name" value="FN3_dom"/>
</dbReference>
<dbReference type="PANTHER" id="PTHR20859:SF85">
    <property type="entry name" value="INTERFERON ALPHA_BETA RECEPTOR 1 ISOFORM X1"/>
    <property type="match status" value="1"/>
</dbReference>
<keyword evidence="3" id="KW-0675">Receptor</keyword>
<evidence type="ECO:0000313" key="4">
    <source>
        <dbReference type="Proteomes" id="UP000324632"/>
    </source>
</evidence>
<dbReference type="InterPro" id="IPR015373">
    <property type="entry name" value="Interferon/interleukin_rcp_dom"/>
</dbReference>
<dbReference type="InterPro" id="IPR050650">
    <property type="entry name" value="Type-II_Cytokine-TF_Rcpt"/>
</dbReference>
<dbReference type="AlphaFoldDB" id="A0A5A9P2F3"/>
<dbReference type="InterPro" id="IPR036116">
    <property type="entry name" value="FN3_sf"/>
</dbReference>
<dbReference type="EMBL" id="SOYY01000010">
    <property type="protein sequence ID" value="KAA0716063.1"/>
    <property type="molecule type" value="Genomic_DNA"/>
</dbReference>
<keyword evidence="4" id="KW-1185">Reference proteome</keyword>
<dbReference type="PROSITE" id="PS50853">
    <property type="entry name" value="FN3"/>
    <property type="match status" value="1"/>
</dbReference>
<dbReference type="SUPFAM" id="SSF49265">
    <property type="entry name" value="Fibronectin type III"/>
    <property type="match status" value="2"/>
</dbReference>
<dbReference type="InterPro" id="IPR013783">
    <property type="entry name" value="Ig-like_fold"/>
</dbReference>
<dbReference type="Pfam" id="PF09294">
    <property type="entry name" value="Interfer-bind"/>
    <property type="match status" value="1"/>
</dbReference>
<protein>
    <submittedName>
        <fullName evidence="3">Interferon alpha/beta receptor 1a</fullName>
    </submittedName>
</protein>
<dbReference type="GO" id="GO:0004904">
    <property type="term" value="F:interferon receptor activity"/>
    <property type="evidence" value="ECO:0007669"/>
    <property type="project" value="TreeGrafter"/>
</dbReference>
<name>A0A5A9P2F3_9TELE</name>
<evidence type="ECO:0000259" key="2">
    <source>
        <dbReference type="PROSITE" id="PS50853"/>
    </source>
</evidence>
<feature type="chain" id="PRO_5022789210" evidence="1">
    <location>
        <begin position="23"/>
        <end position="258"/>
    </location>
</feature>
<reference evidence="3 4" key="1">
    <citation type="journal article" date="2019" name="Mol. Ecol. Resour.">
        <title>Chromosome-level genome assembly of Triplophysa tibetana, a fish adapted to the harsh high-altitude environment of the Tibetan Plateau.</title>
        <authorList>
            <person name="Yang X."/>
            <person name="Liu H."/>
            <person name="Ma Z."/>
            <person name="Zou Y."/>
            <person name="Zou M."/>
            <person name="Mao Y."/>
            <person name="Li X."/>
            <person name="Wang H."/>
            <person name="Chen T."/>
            <person name="Wang W."/>
            <person name="Yang R."/>
        </authorList>
    </citation>
    <scope>NUCLEOTIDE SEQUENCE [LARGE SCALE GENOMIC DNA]</scope>
    <source>
        <strain evidence="3">TTIB1903HZAU</strain>
        <tissue evidence="3">Muscle</tissue>
    </source>
</reference>
<evidence type="ECO:0000313" key="3">
    <source>
        <dbReference type="EMBL" id="KAA0716063.1"/>
    </source>
</evidence>
<dbReference type="Gene3D" id="2.60.40.10">
    <property type="entry name" value="Immunoglobulins"/>
    <property type="match status" value="2"/>
</dbReference>
<organism evidence="3 4">
    <name type="scientific">Triplophysa tibetana</name>
    <dbReference type="NCBI Taxonomy" id="1572043"/>
    <lineage>
        <taxon>Eukaryota</taxon>
        <taxon>Metazoa</taxon>
        <taxon>Chordata</taxon>
        <taxon>Craniata</taxon>
        <taxon>Vertebrata</taxon>
        <taxon>Euteleostomi</taxon>
        <taxon>Actinopterygii</taxon>
        <taxon>Neopterygii</taxon>
        <taxon>Teleostei</taxon>
        <taxon>Ostariophysi</taxon>
        <taxon>Cypriniformes</taxon>
        <taxon>Nemacheilidae</taxon>
        <taxon>Triplophysa</taxon>
    </lineage>
</organism>
<accession>A0A5A9P2F3</accession>